<dbReference type="EMBL" id="JADFTS010000004">
    <property type="protein sequence ID" value="KAF9609235.1"/>
    <property type="molecule type" value="Genomic_DNA"/>
</dbReference>
<dbReference type="Proteomes" id="UP000631114">
    <property type="component" value="Unassembled WGS sequence"/>
</dbReference>
<keyword evidence="2" id="KW-1185">Reference proteome</keyword>
<dbReference type="AlphaFoldDB" id="A0A835LVP2"/>
<dbReference type="PANTHER" id="PTHR45085:SF3">
    <property type="entry name" value="S-ADENOSYL-L-METHIONINE-DEPENDENT METHYLTRANSFERASES SUPERFAMILY PROTEIN"/>
    <property type="match status" value="1"/>
</dbReference>
<dbReference type="PANTHER" id="PTHR45085">
    <property type="entry name" value="F21J9.14"/>
    <property type="match status" value="1"/>
</dbReference>
<evidence type="ECO:0008006" key="3">
    <source>
        <dbReference type="Google" id="ProtNLM"/>
    </source>
</evidence>
<proteinExistence type="predicted"/>
<gene>
    <name evidence="1" type="ORF">IFM89_014429</name>
</gene>
<name>A0A835LVP2_9MAGN</name>
<reference evidence="1 2" key="1">
    <citation type="submission" date="2020-10" db="EMBL/GenBank/DDBJ databases">
        <title>The Coptis chinensis genome and diversification of protoberbering-type alkaloids.</title>
        <authorList>
            <person name="Wang B."/>
            <person name="Shu S."/>
            <person name="Song C."/>
            <person name="Liu Y."/>
        </authorList>
    </citation>
    <scope>NUCLEOTIDE SEQUENCE [LARGE SCALE GENOMIC DNA]</scope>
    <source>
        <strain evidence="1">HL-2020</strain>
        <tissue evidence="1">Leaf</tissue>
    </source>
</reference>
<protein>
    <recommendedName>
        <fullName evidence="3">Methyltransferase type 11 domain-containing protein</fullName>
    </recommendedName>
</protein>
<organism evidence="1 2">
    <name type="scientific">Coptis chinensis</name>
    <dbReference type="NCBI Taxonomy" id="261450"/>
    <lineage>
        <taxon>Eukaryota</taxon>
        <taxon>Viridiplantae</taxon>
        <taxon>Streptophyta</taxon>
        <taxon>Embryophyta</taxon>
        <taxon>Tracheophyta</taxon>
        <taxon>Spermatophyta</taxon>
        <taxon>Magnoliopsida</taxon>
        <taxon>Ranunculales</taxon>
        <taxon>Ranunculaceae</taxon>
        <taxon>Coptidoideae</taxon>
        <taxon>Coptis</taxon>
    </lineage>
</organism>
<evidence type="ECO:0000313" key="2">
    <source>
        <dbReference type="Proteomes" id="UP000631114"/>
    </source>
</evidence>
<accession>A0A835LVP2</accession>
<dbReference type="OrthoDB" id="682522at2759"/>
<evidence type="ECO:0000313" key="1">
    <source>
        <dbReference type="EMBL" id="KAF9609235.1"/>
    </source>
</evidence>
<comment type="caution">
    <text evidence="1">The sequence shown here is derived from an EMBL/GenBank/DDBJ whole genome shotgun (WGS) entry which is preliminary data.</text>
</comment>
<sequence>MALSEIGLIDVTGIELIDSPPLVSRADPHNLPFFDGVFDFGFTCRFAQALFPFRFVSELERTVRVGGVCVIVIEDCCDDDFSDVIKLFRQSSFVSANNRNVLEIEYESHVDVLALEGIVWGVGNVLARTNSVARTTKRITKKILVDGKSIRHTRIHLGGLVLLHPSVMGGNNHLEAVVAIKVNSGSQMKYFKLVYQRSNRQRCSVHVMDGEKIFPAKKIHVNSSWLTT</sequence>